<organism evidence="1 2">
    <name type="scientific">Synchytrium endobioticum</name>
    <dbReference type="NCBI Taxonomy" id="286115"/>
    <lineage>
        <taxon>Eukaryota</taxon>
        <taxon>Fungi</taxon>
        <taxon>Fungi incertae sedis</taxon>
        <taxon>Chytridiomycota</taxon>
        <taxon>Chytridiomycota incertae sedis</taxon>
        <taxon>Chytridiomycetes</taxon>
        <taxon>Synchytriales</taxon>
        <taxon>Synchytriaceae</taxon>
        <taxon>Synchytrium</taxon>
    </lineage>
</organism>
<sequence length="112" mass="13062">MSKCCYDWGTRTACHFVLFVSVFDAGDLKLNRLLGLHLFLLQAISNRDHIVSENEEAWRDFALVEDGIEQGLRLLRDEDKRLKWTKKAQFGSEIRSVYQQVAASVKRREFKV</sequence>
<dbReference type="VEuPathDB" id="FungiDB:SeMB42_g03011"/>
<protein>
    <submittedName>
        <fullName evidence="1">Uncharacterized protein</fullName>
    </submittedName>
</protein>
<evidence type="ECO:0000313" key="2">
    <source>
        <dbReference type="Proteomes" id="UP000320475"/>
    </source>
</evidence>
<name>A0A507CM31_9FUNG</name>
<dbReference type="AlphaFoldDB" id="A0A507CM31"/>
<accession>A0A507CM31</accession>
<dbReference type="Proteomes" id="UP000320475">
    <property type="component" value="Unassembled WGS sequence"/>
</dbReference>
<evidence type="ECO:0000313" key="1">
    <source>
        <dbReference type="EMBL" id="TPX40036.1"/>
    </source>
</evidence>
<proteinExistence type="predicted"/>
<gene>
    <name evidence="1" type="ORF">SeLEV6574_g06838</name>
</gene>
<dbReference type="EMBL" id="QEAM01000420">
    <property type="protein sequence ID" value="TPX40036.1"/>
    <property type="molecule type" value="Genomic_DNA"/>
</dbReference>
<comment type="caution">
    <text evidence="1">The sequence shown here is derived from an EMBL/GenBank/DDBJ whole genome shotgun (WGS) entry which is preliminary data.</text>
</comment>
<reference evidence="1 2" key="1">
    <citation type="journal article" date="2019" name="Sci. Rep.">
        <title>Comparative genomics of chytrid fungi reveal insights into the obligate biotrophic and pathogenic lifestyle of Synchytrium endobioticum.</title>
        <authorList>
            <person name="van de Vossenberg B.T.L.H."/>
            <person name="Warris S."/>
            <person name="Nguyen H.D.T."/>
            <person name="van Gent-Pelzer M.P.E."/>
            <person name="Joly D.L."/>
            <person name="van de Geest H.C."/>
            <person name="Bonants P.J.M."/>
            <person name="Smith D.S."/>
            <person name="Levesque C.A."/>
            <person name="van der Lee T.A.J."/>
        </authorList>
    </citation>
    <scope>NUCLEOTIDE SEQUENCE [LARGE SCALE GENOMIC DNA]</scope>
    <source>
        <strain evidence="1 2">LEV6574</strain>
    </source>
</reference>